<dbReference type="GO" id="GO:0000463">
    <property type="term" value="P:maturation of LSU-rRNA from tricistronic rRNA transcript (SSU-rRNA, 5.8S rRNA, LSU-rRNA)"/>
    <property type="evidence" value="ECO:0007669"/>
    <property type="project" value="TreeGrafter"/>
</dbReference>
<dbReference type="Gene3D" id="3.30.60.190">
    <property type="match status" value="1"/>
</dbReference>
<gene>
    <name evidence="13" type="ORF">MN116_005245</name>
</gene>
<keyword evidence="14" id="KW-1185">Reference proteome</keyword>
<evidence type="ECO:0000256" key="6">
    <source>
        <dbReference type="ARBA" id="ARBA00022723"/>
    </source>
</evidence>
<keyword evidence="5" id="KW-0597">Phosphoprotein</keyword>
<dbReference type="PROSITE" id="PS51083">
    <property type="entry name" value="ZF_HIT"/>
    <property type="match status" value="1"/>
</dbReference>
<comment type="subcellular location">
    <subcellularLocation>
        <location evidence="2">Cytoplasm</location>
    </subcellularLocation>
    <subcellularLocation>
        <location evidence="1">Nucleus</location>
    </subcellularLocation>
</comment>
<dbReference type="InterPro" id="IPR007529">
    <property type="entry name" value="Znf_HIT"/>
</dbReference>
<keyword evidence="4" id="KW-0963">Cytoplasm</keyword>
<dbReference type="InterPro" id="IPR051639">
    <property type="entry name" value="BCD1"/>
</dbReference>
<comment type="subunit">
    <text evidence="10">Thyroid receptor interacting proteins (TRIPs) specifically interact with the ligand binding domain of the thyroid receptor (TR). Requires the presence of thyroid hormone for its interaction. Interacts with NUFIP1. Interacts (via HIT-type zinc finger) with the RUVBL1/RUVBL2 complex in the presence of ADP.</text>
</comment>
<evidence type="ECO:0000256" key="9">
    <source>
        <dbReference type="ARBA" id="ARBA00023242"/>
    </source>
</evidence>
<accession>A0AAE1ZDF8</accession>
<dbReference type="Pfam" id="PF21373">
    <property type="entry name" value="ZNHIT3_C"/>
    <property type="match status" value="1"/>
</dbReference>
<evidence type="ECO:0000259" key="12">
    <source>
        <dbReference type="PROSITE" id="PS51083"/>
    </source>
</evidence>
<protein>
    <recommendedName>
        <fullName evidence="3">Zinc finger HIT domain-containing protein 3</fullName>
    </recommendedName>
</protein>
<evidence type="ECO:0000256" key="5">
    <source>
        <dbReference type="ARBA" id="ARBA00022553"/>
    </source>
</evidence>
<evidence type="ECO:0000313" key="14">
    <source>
        <dbReference type="Proteomes" id="UP001292079"/>
    </source>
</evidence>
<name>A0AAE1ZDF8_SCHME</name>
<dbReference type="GO" id="GO:0070761">
    <property type="term" value="C:pre-snoRNP complex"/>
    <property type="evidence" value="ECO:0007669"/>
    <property type="project" value="TreeGrafter"/>
</dbReference>
<evidence type="ECO:0000256" key="11">
    <source>
        <dbReference type="PROSITE-ProRule" id="PRU00453"/>
    </source>
</evidence>
<dbReference type="GO" id="GO:0000492">
    <property type="term" value="P:box C/D snoRNP assembly"/>
    <property type="evidence" value="ECO:0007669"/>
    <property type="project" value="TreeGrafter"/>
</dbReference>
<keyword evidence="8" id="KW-0862">Zinc</keyword>
<dbReference type="Pfam" id="PF04438">
    <property type="entry name" value="zf-HIT"/>
    <property type="match status" value="1"/>
</dbReference>
<evidence type="ECO:0000256" key="3">
    <source>
        <dbReference type="ARBA" id="ARBA00021568"/>
    </source>
</evidence>
<dbReference type="PANTHER" id="PTHR13483:SF11">
    <property type="entry name" value="ZINC FINGER HIT DOMAIN-CONTAINING PROTEIN 3"/>
    <property type="match status" value="1"/>
</dbReference>
<evidence type="ECO:0000256" key="2">
    <source>
        <dbReference type="ARBA" id="ARBA00004496"/>
    </source>
</evidence>
<keyword evidence="9" id="KW-0539">Nucleus</keyword>
<dbReference type="AlphaFoldDB" id="A0AAE1ZDF8"/>
<reference evidence="13" key="2">
    <citation type="journal article" date="2023" name="Infect Dis Poverty">
        <title>Chromosome-scale genome of the human blood fluke Schistosoma mekongi and its implications for public health.</title>
        <authorList>
            <person name="Zhou M."/>
            <person name="Xu L."/>
            <person name="Xu D."/>
            <person name="Chen W."/>
            <person name="Khan J."/>
            <person name="Hu Y."/>
            <person name="Huang H."/>
            <person name="Wei H."/>
            <person name="Zhang Y."/>
            <person name="Chusongsang P."/>
            <person name="Tanasarnprasert K."/>
            <person name="Hu X."/>
            <person name="Limpanont Y."/>
            <person name="Lv Z."/>
        </authorList>
    </citation>
    <scope>NUCLEOTIDE SEQUENCE</scope>
    <source>
        <strain evidence="13">LV_2022a</strain>
    </source>
</reference>
<evidence type="ECO:0000256" key="4">
    <source>
        <dbReference type="ARBA" id="ARBA00022490"/>
    </source>
</evidence>
<reference evidence="13" key="1">
    <citation type="submission" date="2022-04" db="EMBL/GenBank/DDBJ databases">
        <authorList>
            <person name="Xu L."/>
            <person name="Lv Z."/>
        </authorList>
    </citation>
    <scope>NUCLEOTIDE SEQUENCE</scope>
    <source>
        <strain evidence="13">LV_2022a</strain>
    </source>
</reference>
<evidence type="ECO:0000256" key="1">
    <source>
        <dbReference type="ARBA" id="ARBA00004123"/>
    </source>
</evidence>
<evidence type="ECO:0000256" key="8">
    <source>
        <dbReference type="ARBA" id="ARBA00022833"/>
    </source>
</evidence>
<evidence type="ECO:0000256" key="10">
    <source>
        <dbReference type="ARBA" id="ARBA00046946"/>
    </source>
</evidence>
<proteinExistence type="predicted"/>
<sequence length="124" mass="14191">MILCAVCTSGTSKYKCPKCIVPYCSLTCYQKHKQSECESRSSVPTAVHTTVEEDDMVDYVPKKVLEGLKYSDRIRDLLKNPHLRSLLRFLNDTDKPYSALENAMHEPIFVEFSDECLKIIDPDL</sequence>
<feature type="domain" description="HIT-type" evidence="12">
    <location>
        <begin position="4"/>
        <end position="37"/>
    </location>
</feature>
<dbReference type="GO" id="GO:0048254">
    <property type="term" value="P:snoRNA localization"/>
    <property type="evidence" value="ECO:0007669"/>
    <property type="project" value="TreeGrafter"/>
</dbReference>
<dbReference type="CDD" id="cd23024">
    <property type="entry name" value="zf-HIT_ZNHIT2-3"/>
    <property type="match status" value="1"/>
</dbReference>
<keyword evidence="7 11" id="KW-0863">Zinc-finger</keyword>
<dbReference type="GO" id="GO:0005634">
    <property type="term" value="C:nucleus"/>
    <property type="evidence" value="ECO:0007669"/>
    <property type="project" value="UniProtKB-SubCell"/>
</dbReference>
<comment type="caution">
    <text evidence="13">The sequence shown here is derived from an EMBL/GenBank/DDBJ whole genome shotgun (WGS) entry which is preliminary data.</text>
</comment>
<dbReference type="GO" id="GO:0008270">
    <property type="term" value="F:zinc ion binding"/>
    <property type="evidence" value="ECO:0007669"/>
    <property type="project" value="UniProtKB-UniRule"/>
</dbReference>
<keyword evidence="6" id="KW-0479">Metal-binding</keyword>
<dbReference type="PANTHER" id="PTHR13483">
    <property type="entry name" value="BOX C_D SNORNA PROTEIN 1-RELATED"/>
    <property type="match status" value="1"/>
</dbReference>
<dbReference type="Proteomes" id="UP001292079">
    <property type="component" value="Unassembled WGS sequence"/>
</dbReference>
<dbReference type="SUPFAM" id="SSF144232">
    <property type="entry name" value="HIT/MYND zinc finger-like"/>
    <property type="match status" value="1"/>
</dbReference>
<dbReference type="InterPro" id="IPR048371">
    <property type="entry name" value="ZNHIT3_C"/>
</dbReference>
<organism evidence="13 14">
    <name type="scientific">Schistosoma mekongi</name>
    <name type="common">Parasitic worm</name>
    <dbReference type="NCBI Taxonomy" id="38744"/>
    <lineage>
        <taxon>Eukaryota</taxon>
        <taxon>Metazoa</taxon>
        <taxon>Spiralia</taxon>
        <taxon>Lophotrochozoa</taxon>
        <taxon>Platyhelminthes</taxon>
        <taxon>Trematoda</taxon>
        <taxon>Digenea</taxon>
        <taxon>Strigeidida</taxon>
        <taxon>Schistosomatoidea</taxon>
        <taxon>Schistosomatidae</taxon>
        <taxon>Schistosoma</taxon>
    </lineage>
</organism>
<dbReference type="GO" id="GO:0005737">
    <property type="term" value="C:cytoplasm"/>
    <property type="evidence" value="ECO:0007669"/>
    <property type="project" value="UniProtKB-SubCell"/>
</dbReference>
<evidence type="ECO:0000313" key="13">
    <source>
        <dbReference type="EMBL" id="KAK4471855.1"/>
    </source>
</evidence>
<evidence type="ECO:0000256" key="7">
    <source>
        <dbReference type="ARBA" id="ARBA00022771"/>
    </source>
</evidence>
<dbReference type="EMBL" id="JALJAT010000003">
    <property type="protein sequence ID" value="KAK4471855.1"/>
    <property type="molecule type" value="Genomic_DNA"/>
</dbReference>